<evidence type="ECO:0000256" key="2">
    <source>
        <dbReference type="ARBA" id="ARBA00022786"/>
    </source>
</evidence>
<dbReference type="PROSITE" id="PS50082">
    <property type="entry name" value="WD_REPEATS_2"/>
    <property type="match status" value="1"/>
</dbReference>
<dbReference type="SMART" id="SM00320">
    <property type="entry name" value="WD40"/>
    <property type="match status" value="4"/>
</dbReference>
<evidence type="ECO:0000256" key="5">
    <source>
        <dbReference type="SAM" id="MobiDB-lite"/>
    </source>
</evidence>
<dbReference type="Proteomes" id="UP000238350">
    <property type="component" value="Unassembled WGS sequence"/>
</dbReference>
<comment type="caution">
    <text evidence="6">The sequence shown here is derived from an EMBL/GenBank/DDBJ whole genome shotgun (WGS) entry which is preliminary data.</text>
</comment>
<dbReference type="InterPro" id="IPR036322">
    <property type="entry name" value="WD40_repeat_dom_sf"/>
</dbReference>
<keyword evidence="4" id="KW-0853">WD repeat</keyword>
<feature type="compositionally biased region" description="Polar residues" evidence="5">
    <location>
        <begin position="49"/>
        <end position="58"/>
    </location>
</feature>
<dbReference type="GO" id="GO:0030674">
    <property type="term" value="F:protein-macromolecule adaptor activity"/>
    <property type="evidence" value="ECO:0007669"/>
    <property type="project" value="TreeGrafter"/>
</dbReference>
<evidence type="ECO:0000256" key="1">
    <source>
        <dbReference type="ARBA" id="ARBA00004906"/>
    </source>
</evidence>
<protein>
    <submittedName>
        <fullName evidence="6">Denticleless</fullName>
    </submittedName>
</protein>
<feature type="region of interest" description="Disordered" evidence="5">
    <location>
        <begin position="18"/>
        <end position="66"/>
    </location>
</feature>
<dbReference type="SUPFAM" id="SSF50978">
    <property type="entry name" value="WD40 repeat-like"/>
    <property type="match status" value="1"/>
</dbReference>
<dbReference type="InterPro" id="IPR001680">
    <property type="entry name" value="WD40_rpt"/>
</dbReference>
<name>A0A2T0FGD3_9ASCO</name>
<dbReference type="OrthoDB" id="5309139at2759"/>
<feature type="repeat" description="WD" evidence="4">
    <location>
        <begin position="381"/>
        <end position="420"/>
    </location>
</feature>
<sequence>MNNLDRWLIRVPPAPTASERGMTCYGEQPSSSPLEPLNLNVPNAKRQKLSASQPSSAGSPLRKQKPLPSAFTAKNLLLQGKYAPKEVFYQYEGRKMAQTQQVSLTQVPFVVTGLNSVPRNLVGFQNGKMAVMNAQKGCEGLLLDEKSVVPGSAIRDLSVAADDSTLLCGSEVGIAIYDINTSQVAQNFNPDDDVGFRQVRYSPASSSIFATGTQSGNVYFMDIRTQQPLRKIMNAHRADKYTSAQISAIAWMDDNLLATASSGSDIVKVWDLRHARKCLNQTPQIKRAGIASMVMDDSGHLWALRRGGGLFASSLNGHVSELSSAHLKPTSSYSRVEFIKSSSLEGNYLACSGENGITLFVCPSKKAIVNGYDVSCTAVLLKGHRRECTSITWQPNTDSLMSVGDDFTLRYWQVRQYPDT</sequence>
<dbReference type="Gene3D" id="2.130.10.10">
    <property type="entry name" value="YVTN repeat-like/Quinoprotein amine dehydrogenase"/>
    <property type="match status" value="2"/>
</dbReference>
<dbReference type="EMBL" id="NDIQ01000001">
    <property type="protein sequence ID" value="PRT54045.1"/>
    <property type="molecule type" value="Genomic_DNA"/>
</dbReference>
<evidence type="ECO:0000313" key="7">
    <source>
        <dbReference type="Proteomes" id="UP000238350"/>
    </source>
</evidence>
<dbReference type="PROSITE" id="PS50294">
    <property type="entry name" value="WD_REPEATS_REGION"/>
    <property type="match status" value="1"/>
</dbReference>
<proteinExistence type="inferred from homology"/>
<comment type="similarity">
    <text evidence="3">Belongs to the WD repeat cdt2 family.</text>
</comment>
<dbReference type="GO" id="GO:0005634">
    <property type="term" value="C:nucleus"/>
    <property type="evidence" value="ECO:0007669"/>
    <property type="project" value="TreeGrafter"/>
</dbReference>
<dbReference type="PANTHER" id="PTHR22852">
    <property type="entry name" value="LETHAL 2 DENTICLELESS PROTEIN RETINOIC ACID-REGULATED NUCLEAR MATRIX-ASSOCIATED PROTEIN"/>
    <property type="match status" value="1"/>
</dbReference>
<dbReference type="InterPro" id="IPR015943">
    <property type="entry name" value="WD40/YVTN_repeat-like_dom_sf"/>
</dbReference>
<dbReference type="Pfam" id="PF00400">
    <property type="entry name" value="WD40"/>
    <property type="match status" value="1"/>
</dbReference>
<reference evidence="6 7" key="1">
    <citation type="submission" date="2017-04" db="EMBL/GenBank/DDBJ databases">
        <title>Genome sequencing of [Candida] sorbophila.</title>
        <authorList>
            <person name="Ahn J.O."/>
        </authorList>
    </citation>
    <scope>NUCLEOTIDE SEQUENCE [LARGE SCALE GENOMIC DNA]</scope>
    <source>
        <strain evidence="6 7">DS02</strain>
    </source>
</reference>
<dbReference type="GO" id="GO:0043161">
    <property type="term" value="P:proteasome-mediated ubiquitin-dependent protein catabolic process"/>
    <property type="evidence" value="ECO:0007669"/>
    <property type="project" value="TreeGrafter"/>
</dbReference>
<evidence type="ECO:0000256" key="3">
    <source>
        <dbReference type="ARBA" id="ARBA00038344"/>
    </source>
</evidence>
<organism evidence="6 7">
    <name type="scientific">Wickerhamiella sorbophila</name>
    <dbReference type="NCBI Taxonomy" id="45607"/>
    <lineage>
        <taxon>Eukaryota</taxon>
        <taxon>Fungi</taxon>
        <taxon>Dikarya</taxon>
        <taxon>Ascomycota</taxon>
        <taxon>Saccharomycotina</taxon>
        <taxon>Dipodascomycetes</taxon>
        <taxon>Dipodascales</taxon>
        <taxon>Trichomonascaceae</taxon>
        <taxon>Wickerhamiella</taxon>
    </lineage>
</organism>
<evidence type="ECO:0000256" key="4">
    <source>
        <dbReference type="PROSITE-ProRule" id="PRU00221"/>
    </source>
</evidence>
<keyword evidence="2" id="KW-0833">Ubl conjugation pathway</keyword>
<accession>A0A2T0FGD3</accession>
<dbReference type="AlphaFoldDB" id="A0A2T0FGD3"/>
<gene>
    <name evidence="6" type="ORF">B9G98_01665</name>
</gene>
<dbReference type="GeneID" id="36515414"/>
<comment type="pathway">
    <text evidence="1">Protein modification; protein ubiquitination.</text>
</comment>
<evidence type="ECO:0000313" key="6">
    <source>
        <dbReference type="EMBL" id="PRT54045.1"/>
    </source>
</evidence>
<dbReference type="PANTHER" id="PTHR22852:SF0">
    <property type="entry name" value="DENTICLELESS PROTEIN HOMOLOG"/>
    <property type="match status" value="1"/>
</dbReference>
<dbReference type="STRING" id="45607.A0A2T0FGD3"/>
<dbReference type="RefSeq" id="XP_024663991.1">
    <property type="nucleotide sequence ID" value="XM_024808223.1"/>
</dbReference>
<keyword evidence="7" id="KW-1185">Reference proteome</keyword>
<dbReference type="InterPro" id="IPR051865">
    <property type="entry name" value="WD-repeat_CDT2_adapter"/>
</dbReference>